<feature type="transmembrane region" description="Helical" evidence="1">
    <location>
        <begin position="262"/>
        <end position="286"/>
    </location>
</feature>
<dbReference type="EMBL" id="DSLG01000004">
    <property type="protein sequence ID" value="HEA87081.1"/>
    <property type="molecule type" value="Genomic_DNA"/>
</dbReference>
<comment type="caution">
    <text evidence="3">The sequence shown here is derived from an EMBL/GenBank/DDBJ whole genome shotgun (WGS) entry which is preliminary data.</text>
</comment>
<feature type="transmembrane region" description="Helical" evidence="1">
    <location>
        <begin position="204"/>
        <end position="224"/>
    </location>
</feature>
<proteinExistence type="predicted"/>
<feature type="transmembrane region" description="Helical" evidence="1">
    <location>
        <begin position="116"/>
        <end position="137"/>
    </location>
</feature>
<protein>
    <submittedName>
        <fullName evidence="3">DUF5009 domain-containing protein</fullName>
    </submittedName>
</protein>
<dbReference type="PANTHER" id="PTHR31061">
    <property type="entry name" value="LD22376P"/>
    <property type="match status" value="1"/>
</dbReference>
<feature type="transmembrane region" description="Helical" evidence="1">
    <location>
        <begin position="144"/>
        <end position="162"/>
    </location>
</feature>
<keyword evidence="1" id="KW-0812">Transmembrane</keyword>
<name>A0A7C1SD32_UNCW3</name>
<feature type="transmembrane region" description="Helical" evidence="1">
    <location>
        <begin position="292"/>
        <end position="313"/>
    </location>
</feature>
<feature type="transmembrane region" description="Helical" evidence="1">
    <location>
        <begin position="89"/>
        <end position="110"/>
    </location>
</feature>
<feature type="transmembrane region" description="Helical" evidence="1">
    <location>
        <begin position="230"/>
        <end position="250"/>
    </location>
</feature>
<dbReference type="Pfam" id="PF16401">
    <property type="entry name" value="DUF5009"/>
    <property type="match status" value="1"/>
</dbReference>
<evidence type="ECO:0000313" key="3">
    <source>
        <dbReference type="EMBL" id="HEA87081.1"/>
    </source>
</evidence>
<dbReference type="PANTHER" id="PTHR31061:SF24">
    <property type="entry name" value="LD22376P"/>
    <property type="match status" value="1"/>
</dbReference>
<evidence type="ECO:0000313" key="4">
    <source>
        <dbReference type="EMBL" id="HFJ53836.1"/>
    </source>
</evidence>
<gene>
    <name evidence="3" type="ORF">ENP94_03615</name>
    <name evidence="4" type="ORF">ENS16_04015</name>
</gene>
<dbReference type="AlphaFoldDB" id="A0A7C1SD32"/>
<feature type="transmembrane region" description="Helical" evidence="1">
    <location>
        <begin position="21"/>
        <end position="40"/>
    </location>
</feature>
<sequence>MPLMPSFTAADRTCRNQAIDAFRGTLLALMIVFNYINQFTGLPRFLCHAPPLCGITLPDLGFPIFLFILGLVIPGTLCRRRKTCSAPRLVLRFLRRYLLFILFGSAGNLLLRQPLFTHWSVLQSIGTAGIISLPFIFLRPAVRLVAALLLLLTFRLIALAGYEQWLLANETGGLGGIPGGIAWAGVILFGTFIGEKPDDNRRTLTAAATLILAGLLSSLIIPISKPLITPSYLLFTTGIGALGFLLFSLLDCHLRIRPRPLIILGVNPLFVFMLSGVLSTLAAGILPSPSPLGLALITATILLLTWLAALFLYRKNLLIRL</sequence>
<dbReference type="EMBL" id="DSTU01000005">
    <property type="protein sequence ID" value="HFJ53836.1"/>
    <property type="molecule type" value="Genomic_DNA"/>
</dbReference>
<keyword evidence="1" id="KW-1133">Transmembrane helix</keyword>
<feature type="domain" description="DUF5009" evidence="2">
    <location>
        <begin position="15"/>
        <end position="104"/>
    </location>
</feature>
<reference evidence="3" key="1">
    <citation type="journal article" date="2020" name="mSystems">
        <title>Genome- and Community-Level Interaction Insights into Carbon Utilization and Element Cycling Functions of Hydrothermarchaeota in Hydrothermal Sediment.</title>
        <authorList>
            <person name="Zhou Z."/>
            <person name="Liu Y."/>
            <person name="Xu W."/>
            <person name="Pan J."/>
            <person name="Luo Z.H."/>
            <person name="Li M."/>
        </authorList>
    </citation>
    <scope>NUCLEOTIDE SEQUENCE [LARGE SCALE GENOMIC DNA]</scope>
    <source>
        <strain evidence="3">SpSt-265</strain>
        <strain evidence="4">SpSt-465</strain>
    </source>
</reference>
<organism evidence="3">
    <name type="scientific">candidate division WOR-3 bacterium</name>
    <dbReference type="NCBI Taxonomy" id="2052148"/>
    <lineage>
        <taxon>Bacteria</taxon>
        <taxon>Bacteria division WOR-3</taxon>
    </lineage>
</organism>
<feature type="transmembrane region" description="Helical" evidence="1">
    <location>
        <begin position="174"/>
        <end position="192"/>
    </location>
</feature>
<evidence type="ECO:0000259" key="2">
    <source>
        <dbReference type="Pfam" id="PF16401"/>
    </source>
</evidence>
<dbReference type="InterPro" id="IPR032176">
    <property type="entry name" value="DUF5009"/>
</dbReference>
<feature type="transmembrane region" description="Helical" evidence="1">
    <location>
        <begin position="60"/>
        <end position="77"/>
    </location>
</feature>
<keyword evidence="1" id="KW-0472">Membrane</keyword>
<evidence type="ECO:0000256" key="1">
    <source>
        <dbReference type="SAM" id="Phobius"/>
    </source>
</evidence>
<accession>A0A7C1SD32</accession>